<accession>J9CQH2</accession>
<organism evidence="1">
    <name type="scientific">gut metagenome</name>
    <dbReference type="NCBI Taxonomy" id="749906"/>
    <lineage>
        <taxon>unclassified sequences</taxon>
        <taxon>metagenomes</taxon>
        <taxon>organismal metagenomes</taxon>
    </lineage>
</organism>
<name>J9CQH2_9ZZZZ</name>
<evidence type="ECO:0000313" key="1">
    <source>
        <dbReference type="EMBL" id="EJX02386.1"/>
    </source>
</evidence>
<comment type="caution">
    <text evidence="1">The sequence shown here is derived from an EMBL/GenBank/DDBJ whole genome shotgun (WGS) entry which is preliminary data.</text>
</comment>
<dbReference type="AlphaFoldDB" id="J9CQH2"/>
<protein>
    <submittedName>
        <fullName evidence="1">Uncharacterized protein</fullName>
    </submittedName>
</protein>
<reference evidence="1" key="1">
    <citation type="journal article" date="2012" name="PLoS ONE">
        <title>Gene sets for utilization of primary and secondary nutrition supplies in the distal gut of endangered iberian lynx.</title>
        <authorList>
            <person name="Alcaide M."/>
            <person name="Messina E."/>
            <person name="Richter M."/>
            <person name="Bargiela R."/>
            <person name="Peplies J."/>
            <person name="Huws S.A."/>
            <person name="Newbold C.J."/>
            <person name="Golyshin P.N."/>
            <person name="Simon M.A."/>
            <person name="Lopez G."/>
            <person name="Yakimov M.M."/>
            <person name="Ferrer M."/>
        </authorList>
    </citation>
    <scope>NUCLEOTIDE SEQUENCE</scope>
</reference>
<gene>
    <name evidence="1" type="ORF">EVA_09506</name>
</gene>
<dbReference type="EMBL" id="AMCI01002562">
    <property type="protein sequence ID" value="EJX02386.1"/>
    <property type="molecule type" value="Genomic_DNA"/>
</dbReference>
<proteinExistence type="predicted"/>
<sequence>MILILFSLGVAGDHFIKIDSAHRAETAQHTQYRMLRHRKCVFLRNHFGQPP</sequence>